<gene>
    <name evidence="2" type="ORF">TNCV_4844391</name>
</gene>
<accession>A0A8X6WJ30</accession>
<proteinExistence type="predicted"/>
<feature type="compositionally biased region" description="Basic and acidic residues" evidence="1">
    <location>
        <begin position="55"/>
        <end position="64"/>
    </location>
</feature>
<feature type="region of interest" description="Disordered" evidence="1">
    <location>
        <begin position="55"/>
        <end position="121"/>
    </location>
</feature>
<comment type="caution">
    <text evidence="2">The sequence shown here is derived from an EMBL/GenBank/DDBJ whole genome shotgun (WGS) entry which is preliminary data.</text>
</comment>
<feature type="compositionally biased region" description="Basic and acidic residues" evidence="1">
    <location>
        <begin position="93"/>
        <end position="105"/>
    </location>
</feature>
<sequence length="121" mass="13939">MRRESPWKKNKIHRDTTPKKECKKQVGTIQEEKESRSIILFPIIFLEKGKTDRDHLETECADPHKNKHPQGPLGSPGKTGETHLIKMLPAGVAKEETWDRSERVTTRTHPPYSPFFTPQGK</sequence>
<evidence type="ECO:0000313" key="3">
    <source>
        <dbReference type="Proteomes" id="UP000887159"/>
    </source>
</evidence>
<evidence type="ECO:0000256" key="1">
    <source>
        <dbReference type="SAM" id="MobiDB-lite"/>
    </source>
</evidence>
<protein>
    <submittedName>
        <fullName evidence="2">Uncharacterized protein</fullName>
    </submittedName>
</protein>
<dbReference type="Proteomes" id="UP000887159">
    <property type="component" value="Unassembled WGS sequence"/>
</dbReference>
<name>A0A8X6WJ30_TRICX</name>
<feature type="region of interest" description="Disordered" evidence="1">
    <location>
        <begin position="1"/>
        <end position="28"/>
    </location>
</feature>
<reference evidence="2" key="1">
    <citation type="submission" date="2020-08" db="EMBL/GenBank/DDBJ databases">
        <title>Multicomponent nature underlies the extraordinary mechanical properties of spider dragline silk.</title>
        <authorList>
            <person name="Kono N."/>
            <person name="Nakamura H."/>
            <person name="Mori M."/>
            <person name="Yoshida Y."/>
            <person name="Ohtoshi R."/>
            <person name="Malay A.D."/>
            <person name="Moran D.A.P."/>
            <person name="Tomita M."/>
            <person name="Numata K."/>
            <person name="Arakawa K."/>
        </authorList>
    </citation>
    <scope>NUCLEOTIDE SEQUENCE</scope>
</reference>
<dbReference type="EMBL" id="BMAU01021435">
    <property type="protein sequence ID" value="GFY36067.1"/>
    <property type="molecule type" value="Genomic_DNA"/>
</dbReference>
<keyword evidence="3" id="KW-1185">Reference proteome</keyword>
<dbReference type="AlphaFoldDB" id="A0A8X6WJ30"/>
<organism evidence="2 3">
    <name type="scientific">Trichonephila clavipes</name>
    <name type="common">Golden silk orbweaver</name>
    <name type="synonym">Nephila clavipes</name>
    <dbReference type="NCBI Taxonomy" id="2585209"/>
    <lineage>
        <taxon>Eukaryota</taxon>
        <taxon>Metazoa</taxon>
        <taxon>Ecdysozoa</taxon>
        <taxon>Arthropoda</taxon>
        <taxon>Chelicerata</taxon>
        <taxon>Arachnida</taxon>
        <taxon>Araneae</taxon>
        <taxon>Araneomorphae</taxon>
        <taxon>Entelegynae</taxon>
        <taxon>Araneoidea</taxon>
        <taxon>Nephilidae</taxon>
        <taxon>Trichonephila</taxon>
    </lineage>
</organism>
<evidence type="ECO:0000313" key="2">
    <source>
        <dbReference type="EMBL" id="GFY36067.1"/>
    </source>
</evidence>